<feature type="compositionally biased region" description="Basic and acidic residues" evidence="1">
    <location>
        <begin position="156"/>
        <end position="165"/>
    </location>
</feature>
<reference evidence="2" key="2">
    <citation type="journal article" date="2014" name="BMC Genomics">
        <title>A genomic perspective to assessing quality of mass-reared SIT flies used in Mediterranean fruit fly (Ceratitis capitata) eradication in California.</title>
        <authorList>
            <person name="Calla B."/>
            <person name="Hall B."/>
            <person name="Hou S."/>
            <person name="Geib S.M."/>
        </authorList>
    </citation>
    <scope>NUCLEOTIDE SEQUENCE</scope>
</reference>
<dbReference type="AlphaFoldDB" id="W8C0S5"/>
<feature type="region of interest" description="Disordered" evidence="1">
    <location>
        <begin position="136"/>
        <end position="165"/>
    </location>
</feature>
<organism evidence="2">
    <name type="scientific">Ceratitis capitata</name>
    <name type="common">Mediterranean fruit fly</name>
    <name type="synonym">Tephritis capitata</name>
    <dbReference type="NCBI Taxonomy" id="7213"/>
    <lineage>
        <taxon>Eukaryota</taxon>
        <taxon>Metazoa</taxon>
        <taxon>Ecdysozoa</taxon>
        <taxon>Arthropoda</taxon>
        <taxon>Hexapoda</taxon>
        <taxon>Insecta</taxon>
        <taxon>Pterygota</taxon>
        <taxon>Neoptera</taxon>
        <taxon>Endopterygota</taxon>
        <taxon>Diptera</taxon>
        <taxon>Brachycera</taxon>
        <taxon>Muscomorpha</taxon>
        <taxon>Tephritoidea</taxon>
        <taxon>Tephritidae</taxon>
        <taxon>Ceratitis</taxon>
        <taxon>Ceratitis</taxon>
    </lineage>
</organism>
<dbReference type="OrthoDB" id="8064008at2759"/>
<dbReference type="EMBL" id="GAMC01007304">
    <property type="protein sequence ID" value="JAB99251.1"/>
    <property type="molecule type" value="mRNA"/>
</dbReference>
<evidence type="ECO:0000256" key="1">
    <source>
        <dbReference type="SAM" id="MobiDB-lite"/>
    </source>
</evidence>
<evidence type="ECO:0000313" key="2">
    <source>
        <dbReference type="EMBL" id="JAB99251.1"/>
    </source>
</evidence>
<reference evidence="2" key="1">
    <citation type="submission" date="2013-07" db="EMBL/GenBank/DDBJ databases">
        <authorList>
            <person name="Geib S."/>
        </authorList>
    </citation>
    <scope>NUCLEOTIDE SEQUENCE</scope>
</reference>
<feature type="compositionally biased region" description="Low complexity" evidence="1">
    <location>
        <begin position="97"/>
        <end position="113"/>
    </location>
</feature>
<name>W8C0S5_CERCA</name>
<proteinExistence type="evidence at transcript level"/>
<sequence>MELAICKTELPTNRFMLPTAPASFYQKNNAHFSEILNFNTNYLFNNKINTNNNCDNNNSNNHINSASVSAINQIINNNQNISANNINNQNTNNSILNSCSSSNNNSSASSSSSMRLKKNRRVTFLKNLIETNIRIKEEPDDGTKDLPPPICSLSDMSDHEASIGE</sequence>
<protein>
    <submittedName>
        <fullName evidence="2">ETS-like protein pointed, isoform P2/D</fullName>
    </submittedName>
</protein>
<gene>
    <name evidence="2" type="primary">PNT2</name>
</gene>
<accession>W8C0S5</accession>
<feature type="region of interest" description="Disordered" evidence="1">
    <location>
        <begin position="97"/>
        <end position="116"/>
    </location>
</feature>